<reference evidence="3" key="1">
    <citation type="journal article" date="2006" name="Science">
        <title>Phytophthora genome sequences uncover evolutionary origins and mechanisms of pathogenesis.</title>
        <authorList>
            <person name="Tyler B.M."/>
            <person name="Tripathy S."/>
            <person name="Zhang X."/>
            <person name="Dehal P."/>
            <person name="Jiang R.H."/>
            <person name="Aerts A."/>
            <person name="Arredondo F.D."/>
            <person name="Baxter L."/>
            <person name="Bensasson D."/>
            <person name="Beynon J.L."/>
            <person name="Chapman J."/>
            <person name="Damasceno C.M."/>
            <person name="Dorrance A.E."/>
            <person name="Dou D."/>
            <person name="Dickerman A.W."/>
            <person name="Dubchak I.L."/>
            <person name="Garbelotto M."/>
            <person name="Gijzen M."/>
            <person name="Gordon S.G."/>
            <person name="Govers F."/>
            <person name="Grunwald N.J."/>
            <person name="Huang W."/>
            <person name="Ivors K.L."/>
            <person name="Jones R.W."/>
            <person name="Kamoun S."/>
            <person name="Krampis K."/>
            <person name="Lamour K.H."/>
            <person name="Lee M.K."/>
            <person name="McDonald W.H."/>
            <person name="Medina M."/>
            <person name="Meijer H.J."/>
            <person name="Nordberg E.K."/>
            <person name="Maclean D.J."/>
            <person name="Ospina-Giraldo M.D."/>
            <person name="Morris P.F."/>
            <person name="Phuntumart V."/>
            <person name="Putnam N.H."/>
            <person name="Rash S."/>
            <person name="Rose J.K."/>
            <person name="Sakihama Y."/>
            <person name="Salamov A.A."/>
            <person name="Savidor A."/>
            <person name="Scheuring C.F."/>
            <person name="Smith B.M."/>
            <person name="Sobral B.W."/>
            <person name="Terry A."/>
            <person name="Torto-Alalibo T.A."/>
            <person name="Win J."/>
            <person name="Xu Z."/>
            <person name="Zhang H."/>
            <person name="Grigoriev I.V."/>
            <person name="Rokhsar D.S."/>
            <person name="Boore J.L."/>
        </authorList>
    </citation>
    <scope>NUCLEOTIDE SEQUENCE [LARGE SCALE GENOMIC DNA]</scope>
    <source>
        <strain evidence="3">Pr102</strain>
    </source>
</reference>
<dbReference type="InParanoid" id="H3GYZ3"/>
<dbReference type="HOGENOM" id="CLU_064618_0_0_1"/>
<evidence type="ECO:0000256" key="1">
    <source>
        <dbReference type="SAM" id="SignalP"/>
    </source>
</evidence>
<evidence type="ECO:0000313" key="3">
    <source>
        <dbReference type="Proteomes" id="UP000005238"/>
    </source>
</evidence>
<keyword evidence="3" id="KW-1185">Reference proteome</keyword>
<proteinExistence type="predicted"/>
<dbReference type="AlphaFoldDB" id="H3GYZ3"/>
<dbReference type="Proteomes" id="UP000005238">
    <property type="component" value="Unassembled WGS sequence"/>
</dbReference>
<dbReference type="VEuPathDB" id="FungiDB:KRP23_12879"/>
<name>H3GYZ3_PHYRM</name>
<dbReference type="EnsemblProtists" id="Phyra82969">
    <property type="protein sequence ID" value="Phyra82969"/>
    <property type="gene ID" value="Phyra82969"/>
</dbReference>
<evidence type="ECO:0008006" key="4">
    <source>
        <dbReference type="Google" id="ProtNLM"/>
    </source>
</evidence>
<dbReference type="eggNOG" id="ENOG502SNEW">
    <property type="taxonomic scope" value="Eukaryota"/>
</dbReference>
<dbReference type="RefSeq" id="XP_067738961.1">
    <property type="nucleotide sequence ID" value="XM_067883523.1"/>
</dbReference>
<feature type="signal peptide" evidence="1">
    <location>
        <begin position="1"/>
        <end position="23"/>
    </location>
</feature>
<keyword evidence="1" id="KW-0732">Signal</keyword>
<accession>H3GYZ3</accession>
<organism evidence="2 3">
    <name type="scientific">Phytophthora ramorum</name>
    <name type="common">Sudden oak death agent</name>
    <dbReference type="NCBI Taxonomy" id="164328"/>
    <lineage>
        <taxon>Eukaryota</taxon>
        <taxon>Sar</taxon>
        <taxon>Stramenopiles</taxon>
        <taxon>Oomycota</taxon>
        <taxon>Peronosporomycetes</taxon>
        <taxon>Peronosporales</taxon>
        <taxon>Peronosporaceae</taxon>
        <taxon>Phytophthora</taxon>
    </lineage>
</organism>
<dbReference type="VEuPathDB" id="FungiDB:KRP22_3882"/>
<sequence length="292" mass="30936">MTKLLTTVATATIAAIAVTRATAEDSCVLVDFTAEKSEFASLNAAIDLVKAAHVVDSMFGEYDPLVLHDITLGEFSHSLLGQNLTIVPTIDSMNVTGLTTFAFDHVNVTSSNCVDVGVYSDAEVSVDATLSISLKELDATATAHVALALKKPSFTANIEANIYACAPGVSTTSCSNMTVVGIQTEVVSVSHGGSYSNILKEVLMKFKDASVQSFALDFSSVSTFDISFDSSSSAFSSITSLLTDYSANEINKKGDIYDTLISTCNDEVRLLLNDLIESKLKPQFGATCLSEN</sequence>
<reference evidence="2" key="2">
    <citation type="submission" date="2015-06" db="UniProtKB">
        <authorList>
            <consortium name="EnsemblProtists"/>
        </authorList>
    </citation>
    <scope>IDENTIFICATION</scope>
    <source>
        <strain evidence="2">Pr102</strain>
    </source>
</reference>
<dbReference type="OMA" id="NIYACAP"/>
<dbReference type="GeneID" id="94219323"/>
<protein>
    <recommendedName>
        <fullName evidence="4">Lipid-binding serum glycoprotein N-terminal domain-containing protein</fullName>
    </recommendedName>
</protein>
<feature type="chain" id="PRO_5003587989" description="Lipid-binding serum glycoprotein N-terminal domain-containing protein" evidence="1">
    <location>
        <begin position="24"/>
        <end position="292"/>
    </location>
</feature>
<dbReference type="EMBL" id="DS566078">
    <property type="status" value="NOT_ANNOTATED_CDS"/>
    <property type="molecule type" value="Genomic_DNA"/>
</dbReference>
<evidence type="ECO:0000313" key="2">
    <source>
        <dbReference type="EnsemblProtists" id="Phyra82969"/>
    </source>
</evidence>
<dbReference type="OrthoDB" id="127024at2759"/>